<dbReference type="FunFam" id="3.30.160.60:FF:000895">
    <property type="entry name" value="Zinc finger protein 597"/>
    <property type="match status" value="1"/>
</dbReference>
<evidence type="ECO:0000256" key="7">
    <source>
        <dbReference type="ARBA" id="ARBA00022833"/>
    </source>
</evidence>
<reference evidence="14" key="1">
    <citation type="submission" date="2020-03" db="EMBL/GenBank/DDBJ databases">
        <title>Studies in the Genomics of Life Span.</title>
        <authorList>
            <person name="Glass D."/>
        </authorList>
    </citation>
    <scope>NUCLEOTIDE SEQUENCE</scope>
    <source>
        <strain evidence="14">LTLLF</strain>
        <tissue evidence="14">Muscle</tissue>
    </source>
</reference>
<evidence type="ECO:0000256" key="1">
    <source>
        <dbReference type="ARBA" id="ARBA00003767"/>
    </source>
</evidence>
<comment type="similarity">
    <text evidence="3">Belongs to the krueppel C2H2-type zinc-finger protein family.</text>
</comment>
<dbReference type="SUPFAM" id="SSF57667">
    <property type="entry name" value="beta-beta-alpha zinc fingers"/>
    <property type="match status" value="5"/>
</dbReference>
<protein>
    <submittedName>
        <fullName evidence="14">Zinc finger protein 597</fullName>
    </submittedName>
</protein>
<dbReference type="GO" id="GO:0005634">
    <property type="term" value="C:nucleus"/>
    <property type="evidence" value="ECO:0007669"/>
    <property type="project" value="UniProtKB-SubCell"/>
</dbReference>
<keyword evidence="7" id="KW-0862">Zinc</keyword>
<dbReference type="Gene3D" id="6.10.140.140">
    <property type="match status" value="1"/>
</dbReference>
<feature type="domain" description="C2H2-type" evidence="13">
    <location>
        <begin position="223"/>
        <end position="250"/>
    </location>
</feature>
<feature type="domain" description="C2H2-type" evidence="13">
    <location>
        <begin position="251"/>
        <end position="278"/>
    </location>
</feature>
<evidence type="ECO:0000313" key="15">
    <source>
        <dbReference type="Proteomes" id="UP000710432"/>
    </source>
</evidence>
<organism evidence="14 15">
    <name type="scientific">Microtus ochrogaster</name>
    <name type="common">Prairie vole</name>
    <dbReference type="NCBI Taxonomy" id="79684"/>
    <lineage>
        <taxon>Eukaryota</taxon>
        <taxon>Metazoa</taxon>
        <taxon>Chordata</taxon>
        <taxon>Craniata</taxon>
        <taxon>Vertebrata</taxon>
        <taxon>Euteleostomi</taxon>
        <taxon>Mammalia</taxon>
        <taxon>Eutheria</taxon>
        <taxon>Euarchontoglires</taxon>
        <taxon>Glires</taxon>
        <taxon>Rodentia</taxon>
        <taxon>Myomorpha</taxon>
        <taxon>Muroidea</taxon>
        <taxon>Cricetidae</taxon>
        <taxon>Arvicolinae</taxon>
        <taxon>Microtus</taxon>
    </lineage>
</organism>
<evidence type="ECO:0000256" key="5">
    <source>
        <dbReference type="ARBA" id="ARBA00022737"/>
    </source>
</evidence>
<dbReference type="SMART" id="SM00355">
    <property type="entry name" value="ZnF_C2H2"/>
    <property type="match status" value="7"/>
</dbReference>
<accession>A0A8J6L2Y4</accession>
<keyword evidence="4" id="KW-0479">Metal-binding</keyword>
<dbReference type="InterPro" id="IPR001909">
    <property type="entry name" value="KRAB"/>
</dbReference>
<feature type="domain" description="C2H2-type" evidence="13">
    <location>
        <begin position="195"/>
        <end position="222"/>
    </location>
</feature>
<dbReference type="InterPro" id="IPR036051">
    <property type="entry name" value="KRAB_dom_sf"/>
</dbReference>
<keyword evidence="8" id="KW-0805">Transcription regulation</keyword>
<feature type="domain" description="C2H2-type" evidence="13">
    <location>
        <begin position="279"/>
        <end position="306"/>
    </location>
</feature>
<feature type="domain" description="C2H2-type" evidence="13">
    <location>
        <begin position="408"/>
        <end position="435"/>
    </location>
</feature>
<dbReference type="GO" id="GO:0000977">
    <property type="term" value="F:RNA polymerase II transcription regulatory region sequence-specific DNA binding"/>
    <property type="evidence" value="ECO:0007669"/>
    <property type="project" value="TreeGrafter"/>
</dbReference>
<comment type="caution">
    <text evidence="14">The sequence shown here is derived from an EMBL/GenBank/DDBJ whole genome shotgun (WGS) entry which is preliminary data.</text>
</comment>
<name>A0A8J6L2Y4_MICOH</name>
<dbReference type="AlphaFoldDB" id="A0A8J6L2Y4"/>
<dbReference type="FunFam" id="3.30.160.60:FF:002285">
    <property type="entry name" value="Zinc finger protein 597"/>
    <property type="match status" value="1"/>
</dbReference>
<dbReference type="Pfam" id="PF00096">
    <property type="entry name" value="zf-C2H2"/>
    <property type="match status" value="5"/>
</dbReference>
<evidence type="ECO:0000256" key="3">
    <source>
        <dbReference type="ARBA" id="ARBA00006991"/>
    </source>
</evidence>
<keyword evidence="9" id="KW-0238">DNA-binding</keyword>
<evidence type="ECO:0000256" key="6">
    <source>
        <dbReference type="ARBA" id="ARBA00022771"/>
    </source>
</evidence>
<evidence type="ECO:0000256" key="4">
    <source>
        <dbReference type="ARBA" id="ARBA00022723"/>
    </source>
</evidence>
<dbReference type="InterPro" id="IPR013087">
    <property type="entry name" value="Znf_C2H2_type"/>
</dbReference>
<keyword evidence="6 12" id="KW-0863">Zinc-finger</keyword>
<dbReference type="FunFam" id="3.30.160.60:FF:000609">
    <property type="entry name" value="zinc finger protein 621"/>
    <property type="match status" value="1"/>
</dbReference>
<keyword evidence="11" id="KW-0539">Nucleus</keyword>
<comment type="subcellular location">
    <subcellularLocation>
        <location evidence="2">Nucleus</location>
    </subcellularLocation>
</comment>
<dbReference type="SUPFAM" id="SSF109640">
    <property type="entry name" value="KRAB domain (Kruppel-associated box)"/>
    <property type="match status" value="1"/>
</dbReference>
<dbReference type="PANTHER" id="PTHR24381:SF390">
    <property type="entry name" value="ZINC FINGER PROTEIN 37 HOMOLOG"/>
    <property type="match status" value="1"/>
</dbReference>
<dbReference type="Gene3D" id="3.30.160.60">
    <property type="entry name" value="Classic Zinc Finger"/>
    <property type="match status" value="7"/>
</dbReference>
<evidence type="ECO:0000259" key="13">
    <source>
        <dbReference type="PROSITE" id="PS50157"/>
    </source>
</evidence>
<dbReference type="FunFam" id="3.30.160.60:FF:002343">
    <property type="entry name" value="Zinc finger protein 33A"/>
    <property type="match status" value="1"/>
</dbReference>
<dbReference type="FunFam" id="3.30.160.60:FF:000340">
    <property type="entry name" value="zinc finger protein 473 isoform X1"/>
    <property type="match status" value="1"/>
</dbReference>
<feature type="domain" description="C2H2-type" evidence="13">
    <location>
        <begin position="380"/>
        <end position="407"/>
    </location>
</feature>
<dbReference type="CDD" id="cd07765">
    <property type="entry name" value="KRAB_A-box"/>
    <property type="match status" value="1"/>
</dbReference>
<keyword evidence="10" id="KW-0804">Transcription</keyword>
<dbReference type="Pfam" id="PF01352">
    <property type="entry name" value="KRAB"/>
    <property type="match status" value="1"/>
</dbReference>
<dbReference type="PROSITE" id="PS50157">
    <property type="entry name" value="ZINC_FINGER_C2H2_2"/>
    <property type="match status" value="7"/>
</dbReference>
<comment type="function">
    <text evidence="1">May be involved in transcriptional regulation.</text>
</comment>
<dbReference type="InterPro" id="IPR036236">
    <property type="entry name" value="Znf_C2H2_sf"/>
</dbReference>
<keyword evidence="5" id="KW-0677">Repeat</keyword>
<dbReference type="GO" id="GO:0000981">
    <property type="term" value="F:DNA-binding transcription factor activity, RNA polymerase II-specific"/>
    <property type="evidence" value="ECO:0007669"/>
    <property type="project" value="TreeGrafter"/>
</dbReference>
<dbReference type="GO" id="GO:0008270">
    <property type="term" value="F:zinc ion binding"/>
    <property type="evidence" value="ECO:0007669"/>
    <property type="project" value="UniProtKB-KW"/>
</dbReference>
<evidence type="ECO:0000256" key="11">
    <source>
        <dbReference type="ARBA" id="ARBA00023242"/>
    </source>
</evidence>
<dbReference type="PROSITE" id="PS00028">
    <property type="entry name" value="ZINC_FINGER_C2H2_1"/>
    <property type="match status" value="7"/>
</dbReference>
<evidence type="ECO:0000256" key="12">
    <source>
        <dbReference type="PROSITE-ProRule" id="PRU00042"/>
    </source>
</evidence>
<dbReference type="FunFam" id="3.30.160.60:FF:000065">
    <property type="entry name" value="B-cell CLL/lymphoma 6, member B"/>
    <property type="match status" value="1"/>
</dbReference>
<feature type="domain" description="C2H2-type" evidence="13">
    <location>
        <begin position="436"/>
        <end position="463"/>
    </location>
</feature>
<dbReference type="FunFam" id="3.30.160.60:FF:001014">
    <property type="entry name" value="Zinc finger protein 597"/>
    <property type="match status" value="1"/>
</dbReference>
<proteinExistence type="inferred from homology"/>
<evidence type="ECO:0000313" key="14">
    <source>
        <dbReference type="EMBL" id="KAH0520791.1"/>
    </source>
</evidence>
<evidence type="ECO:0000256" key="10">
    <source>
        <dbReference type="ARBA" id="ARBA00023163"/>
    </source>
</evidence>
<dbReference type="PANTHER" id="PTHR24381">
    <property type="entry name" value="ZINC FINGER PROTEIN"/>
    <property type="match status" value="1"/>
</dbReference>
<dbReference type="EMBL" id="JAATJU010000500">
    <property type="protein sequence ID" value="KAH0520791.1"/>
    <property type="molecule type" value="Genomic_DNA"/>
</dbReference>
<evidence type="ECO:0000256" key="2">
    <source>
        <dbReference type="ARBA" id="ARBA00004123"/>
    </source>
</evidence>
<evidence type="ECO:0000256" key="8">
    <source>
        <dbReference type="ARBA" id="ARBA00023015"/>
    </source>
</evidence>
<evidence type="ECO:0000256" key="9">
    <source>
        <dbReference type="ARBA" id="ARBA00023125"/>
    </source>
</evidence>
<sequence>MQDGEPGARRFRRFPHSFCVGSMGAWEFCGGLRLLCRDSAGRGFGPLLPCRGPLLFEDLDVYFSQEECVSLQPAQKTNSGEASLEPFEDLDSTGGEDKIETNQQLSLESMELEGLSLETYSIASPHGHYSEKSEHDVGMHERKMSGGTLTCKTKVISLLVTIENQTPLVELSQCLGVKTLSDIIEVPWEEATNVYKCPDCDQSFSDNTYLVLHQKIHSGEKKYKCSTCEKTFSHRANLRTHKRIHTGEKPYKCTKCAASFRQQSHLSRHMKSHIKENPYTCNVCGRGFMWLPGLAEHQKSHTDKKSYECAERDPPYCQETNLALPENTGSSDTPYQHTQCEKSLEHPSYPALPEKDCKEDSKNCSIDDEDFFSFSRFKPLQCLDCDMTFPCFSELVSHQTIHDMEKPHKCKTCGKTFALDSELASHEKQHIKEEPFKCTVCGKSFRVNLHLITHKRTHRRNTK</sequence>
<gene>
    <name evidence="14" type="ORF">LTLLF_205200</name>
</gene>
<dbReference type="Proteomes" id="UP000710432">
    <property type="component" value="Unassembled WGS sequence"/>
</dbReference>